<proteinExistence type="predicted"/>
<organism evidence="2 3">
    <name type="scientific">Ktedonosporobacter rubrisoli</name>
    <dbReference type="NCBI Taxonomy" id="2509675"/>
    <lineage>
        <taxon>Bacteria</taxon>
        <taxon>Bacillati</taxon>
        <taxon>Chloroflexota</taxon>
        <taxon>Ktedonobacteria</taxon>
        <taxon>Ktedonobacterales</taxon>
        <taxon>Ktedonosporobacteraceae</taxon>
        <taxon>Ktedonosporobacter</taxon>
    </lineage>
</organism>
<name>A0A4P6JJS1_KTERU</name>
<dbReference type="RefSeq" id="WP_129885791.1">
    <property type="nucleotide sequence ID" value="NZ_CP035758.1"/>
</dbReference>
<dbReference type="KEGG" id="kbs:EPA93_03960"/>
<protein>
    <submittedName>
        <fullName evidence="2">Uncharacterized protein</fullName>
    </submittedName>
</protein>
<dbReference type="Proteomes" id="UP000290365">
    <property type="component" value="Chromosome"/>
</dbReference>
<keyword evidence="3" id="KW-1185">Reference proteome</keyword>
<gene>
    <name evidence="2" type="ORF">EPA93_03960</name>
</gene>
<evidence type="ECO:0000256" key="1">
    <source>
        <dbReference type="SAM" id="MobiDB-lite"/>
    </source>
</evidence>
<dbReference type="EMBL" id="CP035758">
    <property type="protein sequence ID" value="QBD75192.1"/>
    <property type="molecule type" value="Genomic_DNA"/>
</dbReference>
<accession>A0A4P6JJS1</accession>
<reference evidence="2 3" key="1">
    <citation type="submission" date="2019-01" db="EMBL/GenBank/DDBJ databases">
        <title>Ktedonosporobacter rubrisoli SCAWS-G2.</title>
        <authorList>
            <person name="Huang Y."/>
            <person name="Yan B."/>
        </authorList>
    </citation>
    <scope>NUCLEOTIDE SEQUENCE [LARGE SCALE GENOMIC DNA]</scope>
    <source>
        <strain evidence="2 3">SCAWS-G2</strain>
    </source>
</reference>
<sequence length="73" mass="8660">MSEPLSWEEEKRRAQDPLTSDLVKEFERQIREYGEIQEYGLGHSIVKDTWQKYVPTRHRDRENDPDGDGEPEG</sequence>
<evidence type="ECO:0000313" key="3">
    <source>
        <dbReference type="Proteomes" id="UP000290365"/>
    </source>
</evidence>
<dbReference type="AlphaFoldDB" id="A0A4P6JJS1"/>
<evidence type="ECO:0000313" key="2">
    <source>
        <dbReference type="EMBL" id="QBD75192.1"/>
    </source>
</evidence>
<feature type="region of interest" description="Disordered" evidence="1">
    <location>
        <begin position="54"/>
        <end position="73"/>
    </location>
</feature>